<evidence type="ECO:0000313" key="3">
    <source>
        <dbReference type="Proteomes" id="UP000193689"/>
    </source>
</evidence>
<proteinExistence type="predicted"/>
<gene>
    <name evidence="2" type="ORF">BCR38DRAFT_518039</name>
</gene>
<reference evidence="2 3" key="1">
    <citation type="submission" date="2016-07" db="EMBL/GenBank/DDBJ databases">
        <title>Pervasive Adenine N6-methylation of Active Genes in Fungi.</title>
        <authorList>
            <consortium name="DOE Joint Genome Institute"/>
            <person name="Mondo S.J."/>
            <person name="Dannebaum R.O."/>
            <person name="Kuo R.C."/>
            <person name="Labutti K."/>
            <person name="Haridas S."/>
            <person name="Kuo A."/>
            <person name="Salamov A."/>
            <person name="Ahrendt S.R."/>
            <person name="Lipzen A."/>
            <person name="Sullivan W."/>
            <person name="Andreopoulos W.B."/>
            <person name="Clum A."/>
            <person name="Lindquist E."/>
            <person name="Daum C."/>
            <person name="Ramamoorthy G.K."/>
            <person name="Gryganskyi A."/>
            <person name="Culley D."/>
            <person name="Magnuson J.K."/>
            <person name="James T.Y."/>
            <person name="O'Malley M.A."/>
            <person name="Stajich J.E."/>
            <person name="Spatafora J.W."/>
            <person name="Visel A."/>
            <person name="Grigoriev I.V."/>
        </authorList>
    </citation>
    <scope>NUCLEOTIDE SEQUENCE [LARGE SCALE GENOMIC DNA]</scope>
    <source>
        <strain evidence="2 3">CBS 129021</strain>
    </source>
</reference>
<sequence>MSNGSKNDLFLSKGTCFFAKGQVADPRFIPCGNADISGPQPCCYEGDFCLSSAVCWDNERCTDATFTSSKCVTRFEYPDQQWVAMARCDGADVSIWSGCAKHPDLIEIKKENCQCTASKALINNPNGKSSFDLVGSLPPTAGGTISFDPTAIPTSISAWSSGSTPAPTGTVISPMTPPSSASSSHQLSTGAKAGAGLGATSGALLTGVLAYLAIKLRRKKTTAPELDPHQQAQPSTPAQLSASNEPPNPREDRKTTDYDTVFYRDKPELHADTAHKSELPGDELHSGKEISELSNKEADGNTKAISSLSGMSPQSTGGLDNRVDSVGLGGAYVNKN</sequence>
<feature type="compositionally biased region" description="Polar residues" evidence="1">
    <location>
        <begin position="230"/>
        <end position="245"/>
    </location>
</feature>
<feature type="region of interest" description="Disordered" evidence="1">
    <location>
        <begin position="158"/>
        <end position="190"/>
    </location>
</feature>
<feature type="region of interest" description="Disordered" evidence="1">
    <location>
        <begin position="222"/>
        <end position="336"/>
    </location>
</feature>
<dbReference type="EMBL" id="MCFJ01000009">
    <property type="protein sequence ID" value="ORY62449.1"/>
    <property type="molecule type" value="Genomic_DNA"/>
</dbReference>
<dbReference type="OrthoDB" id="4148662at2759"/>
<evidence type="ECO:0008006" key="4">
    <source>
        <dbReference type="Google" id="ProtNLM"/>
    </source>
</evidence>
<keyword evidence="3" id="KW-1185">Reference proteome</keyword>
<evidence type="ECO:0000256" key="1">
    <source>
        <dbReference type="SAM" id="MobiDB-lite"/>
    </source>
</evidence>
<dbReference type="AlphaFoldDB" id="A0A1Y2DTF6"/>
<feature type="compositionally biased region" description="Basic and acidic residues" evidence="1">
    <location>
        <begin position="248"/>
        <end position="300"/>
    </location>
</feature>
<protein>
    <recommendedName>
        <fullName evidence="4">Extracellular membrane protein CFEM domain-containing protein</fullName>
    </recommendedName>
</protein>
<evidence type="ECO:0000313" key="2">
    <source>
        <dbReference type="EMBL" id="ORY62449.1"/>
    </source>
</evidence>
<feature type="compositionally biased region" description="Polar residues" evidence="1">
    <location>
        <begin position="303"/>
        <end position="318"/>
    </location>
</feature>
<accession>A0A1Y2DTF6</accession>
<name>A0A1Y2DTF6_9PEZI</name>
<organism evidence="2 3">
    <name type="scientific">Pseudomassariella vexata</name>
    <dbReference type="NCBI Taxonomy" id="1141098"/>
    <lineage>
        <taxon>Eukaryota</taxon>
        <taxon>Fungi</taxon>
        <taxon>Dikarya</taxon>
        <taxon>Ascomycota</taxon>
        <taxon>Pezizomycotina</taxon>
        <taxon>Sordariomycetes</taxon>
        <taxon>Xylariomycetidae</taxon>
        <taxon>Amphisphaeriales</taxon>
        <taxon>Pseudomassariaceae</taxon>
        <taxon>Pseudomassariella</taxon>
    </lineage>
</organism>
<comment type="caution">
    <text evidence="2">The sequence shown here is derived from an EMBL/GenBank/DDBJ whole genome shotgun (WGS) entry which is preliminary data.</text>
</comment>
<dbReference type="GeneID" id="63781339"/>
<dbReference type="RefSeq" id="XP_040714285.1">
    <property type="nucleotide sequence ID" value="XM_040865127.1"/>
</dbReference>
<feature type="compositionally biased region" description="Polar residues" evidence="1">
    <location>
        <begin position="158"/>
        <end position="171"/>
    </location>
</feature>
<dbReference type="InParanoid" id="A0A1Y2DTF6"/>
<dbReference type="Proteomes" id="UP000193689">
    <property type="component" value="Unassembled WGS sequence"/>
</dbReference>
<feature type="compositionally biased region" description="Low complexity" evidence="1">
    <location>
        <begin position="178"/>
        <end position="190"/>
    </location>
</feature>